<evidence type="ECO:0000313" key="2">
    <source>
        <dbReference type="Proteomes" id="UP000007383"/>
    </source>
</evidence>
<keyword evidence="2" id="KW-1185">Reference proteome</keyword>
<name>H9UG61_SPIAZ</name>
<dbReference type="HOGENOM" id="CLU_2156769_0_0_12"/>
<proteinExistence type="predicted"/>
<organism evidence="1 2">
    <name type="scientific">Spirochaeta africana (strain ATCC 700263 / DSM 8902 / Z-7692)</name>
    <dbReference type="NCBI Taxonomy" id="889378"/>
    <lineage>
        <taxon>Bacteria</taxon>
        <taxon>Pseudomonadati</taxon>
        <taxon>Spirochaetota</taxon>
        <taxon>Spirochaetia</taxon>
        <taxon>Spirochaetales</taxon>
        <taxon>Spirochaetaceae</taxon>
        <taxon>Spirochaeta</taxon>
    </lineage>
</organism>
<dbReference type="Proteomes" id="UP000007383">
    <property type="component" value="Chromosome"/>
</dbReference>
<evidence type="ECO:0008006" key="3">
    <source>
        <dbReference type="Google" id="ProtNLM"/>
    </source>
</evidence>
<dbReference type="eggNOG" id="COG3391">
    <property type="taxonomic scope" value="Bacteria"/>
</dbReference>
<dbReference type="InterPro" id="IPR011048">
    <property type="entry name" value="Haem_d1_sf"/>
</dbReference>
<dbReference type="SUPFAM" id="SSF51004">
    <property type="entry name" value="C-terminal (heme d1) domain of cytochrome cd1-nitrite reductase"/>
    <property type="match status" value="1"/>
</dbReference>
<gene>
    <name evidence="1" type="ordered locus">Spiaf_0399</name>
</gene>
<protein>
    <recommendedName>
        <fullName evidence="3">YVTN family beta-propeller repeat protein</fullName>
    </recommendedName>
</protein>
<dbReference type="STRING" id="889378.Spiaf_0399"/>
<dbReference type="Gene3D" id="2.130.10.10">
    <property type="entry name" value="YVTN repeat-like/Quinoprotein amine dehydrogenase"/>
    <property type="match status" value="1"/>
</dbReference>
<dbReference type="KEGG" id="sfc:Spiaf_0399"/>
<evidence type="ECO:0000313" key="1">
    <source>
        <dbReference type="EMBL" id="AFG36504.1"/>
    </source>
</evidence>
<reference evidence="2" key="1">
    <citation type="journal article" date="2013" name="Stand. Genomic Sci.">
        <title>Complete genome sequence of the halophilic bacterium Spirochaeta africana type strain (Z-7692(T)) from the alkaline Lake Magadi in the East African Rift.</title>
        <authorList>
            <person name="Liolos K."/>
            <person name="Abt B."/>
            <person name="Scheuner C."/>
            <person name="Teshima H."/>
            <person name="Held B."/>
            <person name="Lapidus A."/>
            <person name="Nolan M."/>
            <person name="Lucas S."/>
            <person name="Deshpande S."/>
            <person name="Cheng J.F."/>
            <person name="Tapia R."/>
            <person name="Goodwin L.A."/>
            <person name="Pitluck S."/>
            <person name="Pagani I."/>
            <person name="Ivanova N."/>
            <person name="Mavromatis K."/>
            <person name="Mikhailova N."/>
            <person name="Huntemann M."/>
            <person name="Pati A."/>
            <person name="Chen A."/>
            <person name="Palaniappan K."/>
            <person name="Land M."/>
            <person name="Rohde M."/>
            <person name="Tindall B.J."/>
            <person name="Detter J.C."/>
            <person name="Goker M."/>
            <person name="Bristow J."/>
            <person name="Eisen J.A."/>
            <person name="Markowitz V."/>
            <person name="Hugenholtz P."/>
            <person name="Woyke T."/>
            <person name="Klenk H.P."/>
            <person name="Kyrpides N.C."/>
        </authorList>
    </citation>
    <scope>NUCLEOTIDE SEQUENCE</scope>
    <source>
        <strain evidence="2">ATCC 700263 / DSM 8902 / Z-7692</strain>
    </source>
</reference>
<dbReference type="EMBL" id="CP003282">
    <property type="protein sequence ID" value="AFG36504.1"/>
    <property type="molecule type" value="Genomic_DNA"/>
</dbReference>
<dbReference type="PATRIC" id="fig|889378.3.peg.404"/>
<dbReference type="AlphaFoldDB" id="H9UG61"/>
<accession>H9UG61</accession>
<sequence length="111" mass="11906">MVFDTTTHTPVHAEPRTSFGLDAHGVRATPDGSEIWMVNRATSDGIIIDPRTDAVIDYLPFVGESPDILDFSPDGRFAFVTLRGPATLSGPHANQEFSPGVAVLDTAQGRL</sequence>
<dbReference type="InterPro" id="IPR015943">
    <property type="entry name" value="WD40/YVTN_repeat-like_dom_sf"/>
</dbReference>
<dbReference type="OrthoDB" id="9803927at2"/>
<dbReference type="RefSeq" id="WP_014454501.1">
    <property type="nucleotide sequence ID" value="NC_017098.1"/>
</dbReference>